<dbReference type="GO" id="GO:0032259">
    <property type="term" value="P:methylation"/>
    <property type="evidence" value="ECO:0007669"/>
    <property type="project" value="UniProtKB-KW"/>
</dbReference>
<accession>A0A1I6F0W1</accession>
<evidence type="ECO:0000313" key="5">
    <source>
        <dbReference type="EMBL" id="SFR23596.1"/>
    </source>
</evidence>
<dbReference type="PANTHER" id="PTHR43464">
    <property type="entry name" value="METHYLTRANSFERASE"/>
    <property type="match status" value="1"/>
</dbReference>
<evidence type="ECO:0000259" key="4">
    <source>
        <dbReference type="Pfam" id="PF13649"/>
    </source>
</evidence>
<dbReference type="InterPro" id="IPR029063">
    <property type="entry name" value="SAM-dependent_MTases_sf"/>
</dbReference>
<dbReference type="OrthoDB" id="9805171at2"/>
<evidence type="ECO:0000256" key="2">
    <source>
        <dbReference type="ARBA" id="ARBA00022679"/>
    </source>
</evidence>
<dbReference type="GO" id="GO:0008168">
    <property type="term" value="F:methyltransferase activity"/>
    <property type="evidence" value="ECO:0007669"/>
    <property type="project" value="UniProtKB-KW"/>
</dbReference>
<keyword evidence="6" id="KW-1185">Reference proteome</keyword>
<proteinExistence type="predicted"/>
<reference evidence="6" key="1">
    <citation type="submission" date="2016-10" db="EMBL/GenBank/DDBJ databases">
        <authorList>
            <person name="Varghese N."/>
            <person name="Submissions S."/>
        </authorList>
    </citation>
    <scope>NUCLEOTIDE SEQUENCE [LARGE SCALE GENOMIC DNA]</scope>
    <source>
        <strain evidence="6">DSM 44232</strain>
    </source>
</reference>
<name>A0A1I6F0W1_9PSEU</name>
<dbReference type="SUPFAM" id="SSF53335">
    <property type="entry name" value="S-adenosyl-L-methionine-dependent methyltransferases"/>
    <property type="match status" value="1"/>
</dbReference>
<evidence type="ECO:0000256" key="3">
    <source>
        <dbReference type="ARBA" id="ARBA00022691"/>
    </source>
</evidence>
<evidence type="ECO:0000256" key="1">
    <source>
        <dbReference type="ARBA" id="ARBA00022603"/>
    </source>
</evidence>
<dbReference type="CDD" id="cd02440">
    <property type="entry name" value="AdoMet_MTases"/>
    <property type="match status" value="1"/>
</dbReference>
<dbReference type="Gene3D" id="3.40.50.150">
    <property type="entry name" value="Vaccinia Virus protein VP39"/>
    <property type="match status" value="1"/>
</dbReference>
<keyword evidence="2 5" id="KW-0808">Transferase</keyword>
<dbReference type="RefSeq" id="WP_093599568.1">
    <property type="nucleotide sequence ID" value="NZ_FOYL01000007.1"/>
</dbReference>
<gene>
    <name evidence="5" type="ORF">SAMN04488564_10757</name>
</gene>
<dbReference type="AlphaFoldDB" id="A0A1I6F0W1"/>
<dbReference type="EMBL" id="FOYL01000007">
    <property type="protein sequence ID" value="SFR23596.1"/>
    <property type="molecule type" value="Genomic_DNA"/>
</dbReference>
<dbReference type="STRING" id="84724.SAMN04488564_10757"/>
<feature type="domain" description="Methyltransferase" evidence="4">
    <location>
        <begin position="40"/>
        <end position="133"/>
    </location>
</feature>
<dbReference type="Pfam" id="PF13649">
    <property type="entry name" value="Methyltransf_25"/>
    <property type="match status" value="1"/>
</dbReference>
<dbReference type="InterPro" id="IPR041698">
    <property type="entry name" value="Methyltransf_25"/>
</dbReference>
<protein>
    <submittedName>
        <fullName evidence="5">Methyltransferase domain-containing protein</fullName>
    </submittedName>
</protein>
<sequence>MVGRRAYNFMYRTWAPWEGGPRAELVNLVSSGRIAPGRAIDLGCGSGANSIFLAEHGFDVTGVDFSPVGLEKARRATPPSLSIEWLPGDLTATSIPGVSGTFDLLVDYSVLDDLRGPAQDAMAATVLRLSHPGSLFLMWCFYDEIPWWKRRGARFPGLAVGDEQRLFGASFDIERLPEPASGSGFACFLMRRS</sequence>
<keyword evidence="3" id="KW-0949">S-adenosyl-L-methionine</keyword>
<keyword evidence="1 5" id="KW-0489">Methyltransferase</keyword>
<dbReference type="PANTHER" id="PTHR43464:SF19">
    <property type="entry name" value="UBIQUINONE BIOSYNTHESIS O-METHYLTRANSFERASE, MITOCHONDRIAL"/>
    <property type="match status" value="1"/>
</dbReference>
<evidence type="ECO:0000313" key="6">
    <source>
        <dbReference type="Proteomes" id="UP000198583"/>
    </source>
</evidence>
<organism evidence="5 6">
    <name type="scientific">Lentzea waywayandensis</name>
    <dbReference type="NCBI Taxonomy" id="84724"/>
    <lineage>
        <taxon>Bacteria</taxon>
        <taxon>Bacillati</taxon>
        <taxon>Actinomycetota</taxon>
        <taxon>Actinomycetes</taxon>
        <taxon>Pseudonocardiales</taxon>
        <taxon>Pseudonocardiaceae</taxon>
        <taxon>Lentzea</taxon>
    </lineage>
</organism>
<dbReference type="Proteomes" id="UP000198583">
    <property type="component" value="Unassembled WGS sequence"/>
</dbReference>